<evidence type="ECO:0000256" key="2">
    <source>
        <dbReference type="SAM" id="MobiDB-lite"/>
    </source>
</evidence>
<dbReference type="EMBL" id="BK015164">
    <property type="protein sequence ID" value="DAD93605.1"/>
    <property type="molecule type" value="Genomic_DNA"/>
</dbReference>
<sequence>MSKKEYPAKLTTGYYRVREVWEDEASQLGAYRLLANAKAKCDENPGSRVFDNDGNVIYPEEAVLVTGAEEEEEHPVQDEPEEKGPETEEQPKEDAPADKEKSDEEKNQESAVDENEFPTAEELPATIAYGKLKTLMNIRKNPSLDAEIVAVYKKNTLVEIIQFCDGWLKIKCSESEDGVAYVLNSADTYAFTASKIYEVRPGDNLWKIAVTELGDGNRCADIRALNGLTSNAIRVGMKLLIP</sequence>
<evidence type="ECO:0000313" key="4">
    <source>
        <dbReference type="EMBL" id="DAD93605.1"/>
    </source>
</evidence>
<evidence type="ECO:0000256" key="1">
    <source>
        <dbReference type="ARBA" id="ARBA00007553"/>
    </source>
</evidence>
<proteinExistence type="inferred from homology"/>
<feature type="compositionally biased region" description="Basic and acidic residues" evidence="2">
    <location>
        <begin position="74"/>
        <end position="108"/>
    </location>
</feature>
<feature type="region of interest" description="Disordered" evidence="2">
    <location>
        <begin position="66"/>
        <end position="119"/>
    </location>
</feature>
<name>A0A8S5NFJ5_9CAUD</name>
<dbReference type="CDD" id="cd00118">
    <property type="entry name" value="LysM"/>
    <property type="match status" value="1"/>
</dbReference>
<dbReference type="InterPro" id="IPR036779">
    <property type="entry name" value="LysM_dom_sf"/>
</dbReference>
<accession>A0A8S5NFJ5</accession>
<dbReference type="SUPFAM" id="SSF54106">
    <property type="entry name" value="LysM domain"/>
    <property type="match status" value="1"/>
</dbReference>
<dbReference type="Gene3D" id="3.10.350.10">
    <property type="entry name" value="LysM domain"/>
    <property type="match status" value="1"/>
</dbReference>
<dbReference type="InterPro" id="IPR018392">
    <property type="entry name" value="LysM"/>
</dbReference>
<evidence type="ECO:0000259" key="3">
    <source>
        <dbReference type="PROSITE" id="PS51782"/>
    </source>
</evidence>
<dbReference type="InterPro" id="IPR003646">
    <property type="entry name" value="SH3-like_bac-type"/>
</dbReference>
<dbReference type="Pfam" id="PF08239">
    <property type="entry name" value="SH3_3"/>
    <property type="match status" value="1"/>
</dbReference>
<dbReference type="SMART" id="SM00257">
    <property type="entry name" value="LysM"/>
    <property type="match status" value="1"/>
</dbReference>
<feature type="domain" description="LysM" evidence="3">
    <location>
        <begin position="195"/>
        <end position="241"/>
    </location>
</feature>
<dbReference type="PROSITE" id="PS51782">
    <property type="entry name" value="LYSM"/>
    <property type="match status" value="1"/>
</dbReference>
<comment type="similarity">
    <text evidence="1">Belongs to the N-acetylmuramoyl-L-alanine amidase 2 family.</text>
</comment>
<dbReference type="Gene3D" id="2.30.30.40">
    <property type="entry name" value="SH3 Domains"/>
    <property type="match status" value="1"/>
</dbReference>
<organism evidence="4">
    <name type="scientific">Siphoviridae sp. ctLmu1</name>
    <dbReference type="NCBI Taxonomy" id="2826253"/>
    <lineage>
        <taxon>Viruses</taxon>
        <taxon>Duplodnaviria</taxon>
        <taxon>Heunggongvirae</taxon>
        <taxon>Uroviricota</taxon>
        <taxon>Caudoviricetes</taxon>
    </lineage>
</organism>
<dbReference type="Pfam" id="PF01476">
    <property type="entry name" value="LysM"/>
    <property type="match status" value="1"/>
</dbReference>
<reference evidence="4" key="1">
    <citation type="journal article" date="2021" name="Proc. Natl. Acad. Sci. U.S.A.">
        <title>A Catalog of Tens of Thousands of Viruses from Human Metagenomes Reveals Hidden Associations with Chronic Diseases.</title>
        <authorList>
            <person name="Tisza M.J."/>
            <person name="Buck C.B."/>
        </authorList>
    </citation>
    <scope>NUCLEOTIDE SEQUENCE</scope>
    <source>
        <strain evidence="4">CtLmu1</strain>
    </source>
</reference>
<protein>
    <submittedName>
        <fullName evidence="4">LysM domain</fullName>
    </submittedName>
</protein>